<evidence type="ECO:0000313" key="5">
    <source>
        <dbReference type="RefSeq" id="XP_058980749.1"/>
    </source>
</evidence>
<dbReference type="CDD" id="cd11863">
    <property type="entry name" value="SH3_CACNB"/>
    <property type="match status" value="1"/>
</dbReference>
<keyword evidence="4" id="KW-1185">Reference proteome</keyword>
<dbReference type="PRINTS" id="PR01626">
    <property type="entry name" value="LCACHANNELB"/>
</dbReference>
<feature type="region of interest" description="Disordered" evidence="2">
    <location>
        <begin position="40"/>
        <end position="74"/>
    </location>
</feature>
<dbReference type="Gene3D" id="2.30.30.40">
    <property type="entry name" value="SH3 Domains"/>
    <property type="match status" value="1"/>
</dbReference>
<feature type="compositionally biased region" description="Polar residues" evidence="2">
    <location>
        <begin position="40"/>
        <end position="49"/>
    </location>
</feature>
<keyword evidence="1" id="KW-0597">Phosphoprotein</keyword>
<dbReference type="SUPFAM" id="SSF52540">
    <property type="entry name" value="P-loop containing nucleoside triphosphate hydrolases"/>
    <property type="match status" value="1"/>
</dbReference>
<reference evidence="5" key="1">
    <citation type="submission" date="2025-08" db="UniProtKB">
        <authorList>
            <consortium name="RefSeq"/>
        </authorList>
    </citation>
    <scope>IDENTIFICATION</scope>
    <source>
        <strain evidence="5">Aabys</strain>
        <tissue evidence="5">Whole body</tissue>
    </source>
</reference>
<dbReference type="SMART" id="SM00072">
    <property type="entry name" value="GuKc"/>
    <property type="match status" value="1"/>
</dbReference>
<dbReference type="RefSeq" id="XP_058980749.1">
    <property type="nucleotide sequence ID" value="XM_059124766.1"/>
</dbReference>
<name>A0ABM3V4N7_MUSDO</name>
<feature type="compositionally biased region" description="Polar residues" evidence="2">
    <location>
        <begin position="1"/>
        <end position="11"/>
    </location>
</feature>
<dbReference type="InterPro" id="IPR046937">
    <property type="entry name" value="CAB1-4_N_A-dom"/>
</dbReference>
<feature type="compositionally biased region" description="Basic and acidic residues" evidence="2">
    <location>
        <begin position="463"/>
        <end position="489"/>
    </location>
</feature>
<dbReference type="Pfam" id="PF00625">
    <property type="entry name" value="Guanylate_kin"/>
    <property type="match status" value="1"/>
</dbReference>
<evidence type="ECO:0000259" key="3">
    <source>
        <dbReference type="SMART" id="SM00072"/>
    </source>
</evidence>
<dbReference type="InterPro" id="IPR027417">
    <property type="entry name" value="P-loop_NTPase"/>
</dbReference>
<evidence type="ECO:0000256" key="2">
    <source>
        <dbReference type="SAM" id="MobiDB-lite"/>
    </source>
</evidence>
<feature type="compositionally biased region" description="Gly residues" evidence="2">
    <location>
        <begin position="161"/>
        <end position="177"/>
    </location>
</feature>
<feature type="region of interest" description="Disordered" evidence="2">
    <location>
        <begin position="422"/>
        <end position="489"/>
    </location>
</feature>
<dbReference type="InterPro" id="IPR000584">
    <property type="entry name" value="VDCC_L_bsu"/>
</dbReference>
<dbReference type="PANTHER" id="PTHR11824">
    <property type="entry name" value="VOLTAGE-DEPENDENT CALCIUM CHANNEL BETA SUBUNIT"/>
    <property type="match status" value="1"/>
</dbReference>
<proteinExistence type="predicted"/>
<dbReference type="Gene3D" id="3.40.50.300">
    <property type="entry name" value="P-loop containing nucleotide triphosphate hydrolases"/>
    <property type="match status" value="1"/>
</dbReference>
<sequence length="608" mass="67738">MVQRASSSDVPSVSGGHRESRFGLGYSSYQSGYNKLFTQGSADSNYSQPSSDLSLDEEKESLRRAKESQAKSQLDKARSKPVAFAVRTNVAYDASIDDDSPVQGGAVSFDVREFLHIKEKYDHNWWIGRLVKEGCDVGFIPSPVKLDHIRLQNQNRPTGRLYGGPKGSSSGNLGGQAGAEPSRGSTPPTPGDESDSGPGKKGNLATPPNKEKRKPFFKKQETASPYDVVPSMRPVVLVGPSLKGYEVTDMMQKALFDFLKHRFKGKIIITRVMADISLAKRSIMNNPSKRAIMERSSSRSDCLSKVQEEIERIFELARTLQLVVLDCDTINHPSQLAKTSLAPTVVYLKISSSKVLQRLIKSRGKSQAKNLSVQMVAAEKLAQCPPEMFDVILDENQLEDACEHIAEYLETYWRATHPDITSAQSIPRPIPQEASPTTDQARLGPTPPGGTSYPHPRRPASGGHHDRGYERDRMERERERDRYERERERERLHARERDLMHYDLNNEELLDERSYAADYPPHRGAVGGSVHAHLSRGSRLMDDSDLLHIERDELRSGRYASGASGRVIDPRDLPPSAPTARRGAPIVDRDEYSPHRGGGSSRRMLNAM</sequence>
<feature type="region of interest" description="Disordered" evidence="2">
    <location>
        <begin position="1"/>
        <end position="22"/>
    </location>
</feature>
<evidence type="ECO:0000256" key="1">
    <source>
        <dbReference type="ARBA" id="ARBA00022553"/>
    </source>
</evidence>
<feature type="compositionally biased region" description="Basic and acidic residues" evidence="2">
    <location>
        <begin position="60"/>
        <end position="74"/>
    </location>
</feature>
<dbReference type="Proteomes" id="UP001652621">
    <property type="component" value="Unplaced"/>
</dbReference>
<accession>A0ABM3V4N7</accession>
<dbReference type="GeneID" id="101887742"/>
<dbReference type="InterPro" id="IPR008145">
    <property type="entry name" value="GK/Ca_channel_bsu"/>
</dbReference>
<dbReference type="InterPro" id="IPR036028">
    <property type="entry name" value="SH3-like_dom_sf"/>
</dbReference>
<gene>
    <name evidence="5" type="primary">LOC101887742</name>
</gene>
<organism evidence="4 5">
    <name type="scientific">Musca domestica</name>
    <name type="common">House fly</name>
    <dbReference type="NCBI Taxonomy" id="7370"/>
    <lineage>
        <taxon>Eukaryota</taxon>
        <taxon>Metazoa</taxon>
        <taxon>Ecdysozoa</taxon>
        <taxon>Arthropoda</taxon>
        <taxon>Hexapoda</taxon>
        <taxon>Insecta</taxon>
        <taxon>Pterygota</taxon>
        <taxon>Neoptera</taxon>
        <taxon>Endopterygota</taxon>
        <taxon>Diptera</taxon>
        <taxon>Brachycera</taxon>
        <taxon>Muscomorpha</taxon>
        <taxon>Muscoidea</taxon>
        <taxon>Muscidae</taxon>
        <taxon>Musca</taxon>
    </lineage>
</organism>
<feature type="region of interest" description="Disordered" evidence="2">
    <location>
        <begin position="560"/>
        <end position="608"/>
    </location>
</feature>
<protein>
    <submittedName>
        <fullName evidence="5">Voltage-dependent L-type calcium channel subunit beta-4 isoform X5</fullName>
    </submittedName>
</protein>
<dbReference type="SUPFAM" id="SSF50044">
    <property type="entry name" value="SH3-domain"/>
    <property type="match status" value="1"/>
</dbReference>
<dbReference type="Pfam" id="PF12052">
    <property type="entry name" value="VGCC_beta4Aa_N"/>
    <property type="match status" value="1"/>
</dbReference>
<feature type="region of interest" description="Disordered" evidence="2">
    <location>
        <begin position="155"/>
        <end position="222"/>
    </location>
</feature>
<evidence type="ECO:0000313" key="4">
    <source>
        <dbReference type="Proteomes" id="UP001652621"/>
    </source>
</evidence>
<feature type="domain" description="Guanylate kinase/L-type calcium channel beta subunit" evidence="3">
    <location>
        <begin position="231"/>
        <end position="413"/>
    </location>
</feature>